<keyword evidence="2" id="KW-1185">Reference proteome</keyword>
<organism evidence="1 2">
    <name type="scientific">Pocillopora meandrina</name>
    <dbReference type="NCBI Taxonomy" id="46732"/>
    <lineage>
        <taxon>Eukaryota</taxon>
        <taxon>Metazoa</taxon>
        <taxon>Cnidaria</taxon>
        <taxon>Anthozoa</taxon>
        <taxon>Hexacorallia</taxon>
        <taxon>Scleractinia</taxon>
        <taxon>Astrocoeniina</taxon>
        <taxon>Pocilloporidae</taxon>
        <taxon>Pocillopora</taxon>
    </lineage>
</organism>
<dbReference type="EMBL" id="CALNXJ010000011">
    <property type="protein sequence ID" value="CAH3108943.1"/>
    <property type="molecule type" value="Genomic_DNA"/>
</dbReference>
<name>A0AAU9WEA7_9CNID</name>
<proteinExistence type="predicted"/>
<evidence type="ECO:0000313" key="2">
    <source>
        <dbReference type="Proteomes" id="UP001159428"/>
    </source>
</evidence>
<comment type="caution">
    <text evidence="1">The sequence shown here is derived from an EMBL/GenBank/DDBJ whole genome shotgun (WGS) entry which is preliminary data.</text>
</comment>
<evidence type="ECO:0000313" key="1">
    <source>
        <dbReference type="EMBL" id="CAH3108943.1"/>
    </source>
</evidence>
<protein>
    <submittedName>
        <fullName evidence="1">Uncharacterized protein</fullName>
    </submittedName>
</protein>
<reference evidence="1 2" key="1">
    <citation type="submission" date="2022-05" db="EMBL/GenBank/DDBJ databases">
        <authorList>
            <consortium name="Genoscope - CEA"/>
            <person name="William W."/>
        </authorList>
    </citation>
    <scope>NUCLEOTIDE SEQUENCE [LARGE SCALE GENOMIC DNA]</scope>
</reference>
<feature type="non-terminal residue" evidence="1">
    <location>
        <position position="220"/>
    </location>
</feature>
<accession>A0AAU9WEA7</accession>
<sequence length="220" mass="24146">MVVVFSKEKPQHCGNCNERLESICFRCLECGEIVSCPKCNPRGCREDEDPPSRPWDHLPCSRGSFANRGRSCEALHVSFPRGGFSFRGFMARPNLPPTGPFPGGNRGFEFGFGPRGFGGFRACFLVSCPFPPSFRPVSEQGGVDDFPEMHDCSFGPFPVRGHPRFPRGFQGRGGVCGRGGFSRGRGGMRPSLKCNECECNHMSIFPEIVKENDVSVVDGA</sequence>
<dbReference type="AlphaFoldDB" id="A0AAU9WEA7"/>
<gene>
    <name evidence="1" type="ORF">PMEA_00002770</name>
</gene>
<dbReference type="Proteomes" id="UP001159428">
    <property type="component" value="Unassembled WGS sequence"/>
</dbReference>